<organism evidence="5 6">
    <name type="scientific">Periophthalmus magnuspinnatus</name>
    <dbReference type="NCBI Taxonomy" id="409849"/>
    <lineage>
        <taxon>Eukaryota</taxon>
        <taxon>Metazoa</taxon>
        <taxon>Chordata</taxon>
        <taxon>Craniata</taxon>
        <taxon>Vertebrata</taxon>
        <taxon>Euteleostomi</taxon>
        <taxon>Actinopterygii</taxon>
        <taxon>Neopterygii</taxon>
        <taxon>Teleostei</taxon>
        <taxon>Neoteleostei</taxon>
        <taxon>Acanthomorphata</taxon>
        <taxon>Gobiaria</taxon>
        <taxon>Gobiiformes</taxon>
        <taxon>Gobioidei</taxon>
        <taxon>Gobiidae</taxon>
        <taxon>Oxudercinae</taxon>
        <taxon>Periophthalmus</taxon>
    </lineage>
</organism>
<dbReference type="STRING" id="409849.ENSPMGP00000011024"/>
<evidence type="ECO:0000256" key="1">
    <source>
        <dbReference type="ARBA" id="ARBA00022723"/>
    </source>
</evidence>
<keyword evidence="2" id="KW-0862">Zinc</keyword>
<dbReference type="Proteomes" id="UP000261520">
    <property type="component" value="Unplaced"/>
</dbReference>
<proteinExistence type="predicted"/>
<dbReference type="AlphaFoldDB" id="A0A3B4A301"/>
<protein>
    <recommendedName>
        <fullName evidence="4">LIM zinc-binding domain-containing protein</fullName>
    </recommendedName>
</protein>
<accession>A0A3B4A301</accession>
<dbReference type="GO" id="GO:0046872">
    <property type="term" value="F:metal ion binding"/>
    <property type="evidence" value="ECO:0007669"/>
    <property type="project" value="UniProtKB-KW"/>
</dbReference>
<keyword evidence="3" id="KW-0440">LIM domain</keyword>
<sequence length="100" mass="11024">MDQSTCSLCVYSVLQKTVDLSIKNSQTDHRSLEIKGSIKTEGGGDLKCCGGHIQDRFFLLAAGRAWHSVCLCCSVCHCELQTQPSLFWRDGNPVSDDFPV</sequence>
<dbReference type="Pfam" id="PF00412">
    <property type="entry name" value="LIM"/>
    <property type="match status" value="1"/>
</dbReference>
<dbReference type="InterPro" id="IPR001781">
    <property type="entry name" value="Znf_LIM"/>
</dbReference>
<name>A0A3B4A301_9GOBI</name>
<feature type="domain" description="LIM zinc-binding" evidence="4">
    <location>
        <begin position="47"/>
        <end position="97"/>
    </location>
</feature>
<evidence type="ECO:0000256" key="3">
    <source>
        <dbReference type="ARBA" id="ARBA00023038"/>
    </source>
</evidence>
<keyword evidence="1" id="KW-0479">Metal-binding</keyword>
<evidence type="ECO:0000259" key="4">
    <source>
        <dbReference type="SMART" id="SM00132"/>
    </source>
</evidence>
<reference evidence="5" key="2">
    <citation type="submission" date="2025-09" db="UniProtKB">
        <authorList>
            <consortium name="Ensembl"/>
        </authorList>
    </citation>
    <scope>IDENTIFICATION</scope>
</reference>
<dbReference type="Ensembl" id="ENSPMGT00000011755.1">
    <property type="protein sequence ID" value="ENSPMGP00000011024.1"/>
    <property type="gene ID" value="ENSPMGG00000009137.1"/>
</dbReference>
<dbReference type="SMART" id="SM00132">
    <property type="entry name" value="LIM"/>
    <property type="match status" value="1"/>
</dbReference>
<dbReference type="Gene3D" id="2.10.110.10">
    <property type="entry name" value="Cysteine Rich Protein"/>
    <property type="match status" value="1"/>
</dbReference>
<evidence type="ECO:0000256" key="2">
    <source>
        <dbReference type="ARBA" id="ARBA00022833"/>
    </source>
</evidence>
<keyword evidence="6" id="KW-1185">Reference proteome</keyword>
<evidence type="ECO:0000313" key="6">
    <source>
        <dbReference type="Proteomes" id="UP000261520"/>
    </source>
</evidence>
<evidence type="ECO:0000313" key="5">
    <source>
        <dbReference type="Ensembl" id="ENSPMGP00000011024.1"/>
    </source>
</evidence>
<reference evidence="5" key="1">
    <citation type="submission" date="2025-08" db="UniProtKB">
        <authorList>
            <consortium name="Ensembl"/>
        </authorList>
    </citation>
    <scope>IDENTIFICATION</scope>
</reference>